<feature type="region of interest" description="Disordered" evidence="1">
    <location>
        <begin position="50"/>
        <end position="90"/>
    </location>
</feature>
<dbReference type="Proteomes" id="UP001219525">
    <property type="component" value="Unassembled WGS sequence"/>
</dbReference>
<reference evidence="2" key="1">
    <citation type="submission" date="2023-03" db="EMBL/GenBank/DDBJ databases">
        <title>Massive genome expansion in bonnet fungi (Mycena s.s.) driven by repeated elements and novel gene families across ecological guilds.</title>
        <authorList>
            <consortium name="Lawrence Berkeley National Laboratory"/>
            <person name="Harder C.B."/>
            <person name="Miyauchi S."/>
            <person name="Viragh M."/>
            <person name="Kuo A."/>
            <person name="Thoen E."/>
            <person name="Andreopoulos B."/>
            <person name="Lu D."/>
            <person name="Skrede I."/>
            <person name="Drula E."/>
            <person name="Henrissat B."/>
            <person name="Morin E."/>
            <person name="Kohler A."/>
            <person name="Barry K."/>
            <person name="LaButti K."/>
            <person name="Morin E."/>
            <person name="Salamov A."/>
            <person name="Lipzen A."/>
            <person name="Mereny Z."/>
            <person name="Hegedus B."/>
            <person name="Baldrian P."/>
            <person name="Stursova M."/>
            <person name="Weitz H."/>
            <person name="Taylor A."/>
            <person name="Grigoriev I.V."/>
            <person name="Nagy L.G."/>
            <person name="Martin F."/>
            <person name="Kauserud H."/>
        </authorList>
    </citation>
    <scope>NUCLEOTIDE SEQUENCE</scope>
    <source>
        <strain evidence="2">9144</strain>
    </source>
</reference>
<protein>
    <submittedName>
        <fullName evidence="2">Uncharacterized protein</fullName>
    </submittedName>
</protein>
<dbReference type="EMBL" id="JARJCW010000073">
    <property type="protein sequence ID" value="KAJ7198294.1"/>
    <property type="molecule type" value="Genomic_DNA"/>
</dbReference>
<keyword evidence="3" id="KW-1185">Reference proteome</keyword>
<gene>
    <name evidence="2" type="ORF">GGX14DRAFT_573532</name>
</gene>
<evidence type="ECO:0000313" key="2">
    <source>
        <dbReference type="EMBL" id="KAJ7198294.1"/>
    </source>
</evidence>
<feature type="compositionally biased region" description="Basic and acidic residues" evidence="1">
    <location>
        <begin position="50"/>
        <end position="73"/>
    </location>
</feature>
<dbReference type="AlphaFoldDB" id="A0AAD6Y5V1"/>
<organism evidence="2 3">
    <name type="scientific">Mycena pura</name>
    <dbReference type="NCBI Taxonomy" id="153505"/>
    <lineage>
        <taxon>Eukaryota</taxon>
        <taxon>Fungi</taxon>
        <taxon>Dikarya</taxon>
        <taxon>Basidiomycota</taxon>
        <taxon>Agaricomycotina</taxon>
        <taxon>Agaricomycetes</taxon>
        <taxon>Agaricomycetidae</taxon>
        <taxon>Agaricales</taxon>
        <taxon>Marasmiineae</taxon>
        <taxon>Mycenaceae</taxon>
        <taxon>Mycena</taxon>
    </lineage>
</organism>
<comment type="caution">
    <text evidence="2">The sequence shown here is derived from an EMBL/GenBank/DDBJ whole genome shotgun (WGS) entry which is preliminary data.</text>
</comment>
<evidence type="ECO:0000256" key="1">
    <source>
        <dbReference type="SAM" id="MobiDB-lite"/>
    </source>
</evidence>
<proteinExistence type="predicted"/>
<accession>A0AAD6Y5V1</accession>
<evidence type="ECO:0000313" key="3">
    <source>
        <dbReference type="Proteomes" id="UP001219525"/>
    </source>
</evidence>
<name>A0AAD6Y5V1_9AGAR</name>
<sequence>MPSRPAILLPSIVCSSLWPSQRVFHHDICTADTYTASACDMVLSTAKKEQLRRLHEGNRERNAEGAKDADKENNTAQATSNTRKSTKAPSLRVQFDSVCAELHSVQFKLSISRDTLSAVQATCQNTGVDTPITTTNTFSNEFSL</sequence>
<feature type="compositionally biased region" description="Polar residues" evidence="1">
    <location>
        <begin position="74"/>
        <end position="83"/>
    </location>
</feature>